<sequence>MATYNVIWNDERGTQALEADDVILEDGIYEFWRENEVFLRVPTTDIKELTPIAEV</sequence>
<proteinExistence type="predicted"/>
<evidence type="ECO:0000313" key="2">
    <source>
        <dbReference type="Proteomes" id="UP000680865"/>
    </source>
</evidence>
<dbReference type="AlphaFoldDB" id="A0A919SMZ8"/>
<organism evidence="1 2">
    <name type="scientific">Winogradskya consettensis</name>
    <dbReference type="NCBI Taxonomy" id="113560"/>
    <lineage>
        <taxon>Bacteria</taxon>
        <taxon>Bacillati</taxon>
        <taxon>Actinomycetota</taxon>
        <taxon>Actinomycetes</taxon>
        <taxon>Micromonosporales</taxon>
        <taxon>Micromonosporaceae</taxon>
        <taxon>Winogradskya</taxon>
    </lineage>
</organism>
<protein>
    <submittedName>
        <fullName evidence="1">Uncharacterized protein</fullName>
    </submittedName>
</protein>
<dbReference type="RefSeq" id="WP_212998823.1">
    <property type="nucleotide sequence ID" value="NZ_BAAATW010000015.1"/>
</dbReference>
<evidence type="ECO:0000313" key="1">
    <source>
        <dbReference type="EMBL" id="GIM74556.1"/>
    </source>
</evidence>
<reference evidence="1" key="1">
    <citation type="submission" date="2021-03" db="EMBL/GenBank/DDBJ databases">
        <title>Whole genome shotgun sequence of Actinoplanes consettensis NBRC 14913.</title>
        <authorList>
            <person name="Komaki H."/>
            <person name="Tamura T."/>
        </authorList>
    </citation>
    <scope>NUCLEOTIDE SEQUENCE</scope>
    <source>
        <strain evidence="1">NBRC 14913</strain>
    </source>
</reference>
<keyword evidence="2" id="KW-1185">Reference proteome</keyword>
<accession>A0A919SMZ8</accession>
<gene>
    <name evidence="1" type="ORF">Aco04nite_40890</name>
</gene>
<comment type="caution">
    <text evidence="1">The sequence shown here is derived from an EMBL/GenBank/DDBJ whole genome shotgun (WGS) entry which is preliminary data.</text>
</comment>
<name>A0A919SMZ8_9ACTN</name>
<dbReference type="EMBL" id="BOQP01000021">
    <property type="protein sequence ID" value="GIM74556.1"/>
    <property type="molecule type" value="Genomic_DNA"/>
</dbReference>
<dbReference type="Proteomes" id="UP000680865">
    <property type="component" value="Unassembled WGS sequence"/>
</dbReference>